<reference evidence="1 2" key="1">
    <citation type="journal article" date="2021" name="Elife">
        <title>Chloroplast acquisition without the gene transfer in kleptoplastic sea slugs, Plakobranchus ocellatus.</title>
        <authorList>
            <person name="Maeda T."/>
            <person name="Takahashi S."/>
            <person name="Yoshida T."/>
            <person name="Shimamura S."/>
            <person name="Takaki Y."/>
            <person name="Nagai Y."/>
            <person name="Toyoda A."/>
            <person name="Suzuki Y."/>
            <person name="Arimoto A."/>
            <person name="Ishii H."/>
            <person name="Satoh N."/>
            <person name="Nishiyama T."/>
            <person name="Hasebe M."/>
            <person name="Maruyama T."/>
            <person name="Minagawa J."/>
            <person name="Obokata J."/>
            <person name="Shigenobu S."/>
        </authorList>
    </citation>
    <scope>NUCLEOTIDE SEQUENCE [LARGE SCALE GENOMIC DNA]</scope>
</reference>
<comment type="caution">
    <text evidence="1">The sequence shown here is derived from an EMBL/GenBank/DDBJ whole genome shotgun (WGS) entry which is preliminary data.</text>
</comment>
<accession>A0AAV4HKP9</accession>
<protein>
    <submittedName>
        <fullName evidence="1">Uncharacterized protein</fullName>
    </submittedName>
</protein>
<evidence type="ECO:0000313" key="2">
    <source>
        <dbReference type="Proteomes" id="UP000762676"/>
    </source>
</evidence>
<evidence type="ECO:0000313" key="1">
    <source>
        <dbReference type="EMBL" id="GFR98783.1"/>
    </source>
</evidence>
<dbReference type="Proteomes" id="UP000762676">
    <property type="component" value="Unassembled WGS sequence"/>
</dbReference>
<sequence>MKFVCEGRLDGRRRKGRLPISLVTTLTTACGLSLHQIVQKSQDRAGWQQRVRSSIATANTASGDADRTAFFVDWGLLPPWAPSSDNKLVLDEKNQIP</sequence>
<dbReference type="PROSITE" id="PS51257">
    <property type="entry name" value="PROKAR_LIPOPROTEIN"/>
    <property type="match status" value="1"/>
</dbReference>
<keyword evidence="2" id="KW-1185">Reference proteome</keyword>
<dbReference type="AlphaFoldDB" id="A0AAV4HKP9"/>
<dbReference type="EMBL" id="BMAT01002091">
    <property type="protein sequence ID" value="GFR98783.1"/>
    <property type="molecule type" value="Genomic_DNA"/>
</dbReference>
<organism evidence="1 2">
    <name type="scientific">Elysia marginata</name>
    <dbReference type="NCBI Taxonomy" id="1093978"/>
    <lineage>
        <taxon>Eukaryota</taxon>
        <taxon>Metazoa</taxon>
        <taxon>Spiralia</taxon>
        <taxon>Lophotrochozoa</taxon>
        <taxon>Mollusca</taxon>
        <taxon>Gastropoda</taxon>
        <taxon>Heterobranchia</taxon>
        <taxon>Euthyneura</taxon>
        <taxon>Panpulmonata</taxon>
        <taxon>Sacoglossa</taxon>
        <taxon>Placobranchoidea</taxon>
        <taxon>Plakobranchidae</taxon>
        <taxon>Elysia</taxon>
    </lineage>
</organism>
<gene>
    <name evidence="1" type="ORF">ElyMa_001027500</name>
</gene>
<proteinExistence type="predicted"/>
<name>A0AAV4HKP9_9GAST</name>